<evidence type="ECO:0000313" key="2">
    <source>
        <dbReference type="EMBL" id="OUS14601.1"/>
    </source>
</evidence>
<dbReference type="EMBL" id="MAAX01000117">
    <property type="protein sequence ID" value="OUS14601.1"/>
    <property type="molecule type" value="Genomic_DNA"/>
</dbReference>
<sequence length="316" mass="37559">MNALLNMKDQQLMLDGILNWLHTNISHFCTPDEKQYVGIHPEEIKPDITRKAFTELGLAIRFAQKSKKVSNHPIFIEIKDKWIKNIKDSSFFFDTKRRLRLFPHRTLAYATLKSLGINYEEVKYDLETVMSRNYMDRVERSAWDKLDMKYYTEIAQLPNEYPSYQRLFHDSILENLPSHSYAQNLDFYGLTHLVFHLSNFSENDMKLITKEKFDQIQEYIDATLSLCLIEQDWDLVQELLINQYCMRKTFTELDIFSANAIKDIQQPQGFIPGRHWVKNQHKEDYSSKEQHSFEDVYHPTILGLFLLILELKDTNE</sequence>
<accession>A0A1Z8AWA3</accession>
<dbReference type="Proteomes" id="UP000196102">
    <property type="component" value="Unassembled WGS sequence"/>
</dbReference>
<protein>
    <recommendedName>
        <fullName evidence="1">DUF6895 domain-containing protein</fullName>
    </recommendedName>
</protein>
<gene>
    <name evidence="2" type="ORF">A9Q93_07475</name>
</gene>
<evidence type="ECO:0000313" key="3">
    <source>
        <dbReference type="Proteomes" id="UP000196102"/>
    </source>
</evidence>
<dbReference type="InterPro" id="IPR054190">
    <property type="entry name" value="DUF6895"/>
</dbReference>
<dbReference type="Pfam" id="PF21836">
    <property type="entry name" value="DUF6895"/>
    <property type="match status" value="1"/>
</dbReference>
<dbReference type="RefSeq" id="WP_303686787.1">
    <property type="nucleotide sequence ID" value="NZ_CAJXYO010000021.1"/>
</dbReference>
<reference evidence="3" key="1">
    <citation type="journal article" date="2017" name="Proc. Natl. Acad. Sci. U.S.A.">
        <title>Simulation of Deepwater Horizon oil plume reveals substrate specialization within a complex community of hydrocarbon-degraders.</title>
        <authorList>
            <person name="Hu P."/>
            <person name="Dubinsky E.A."/>
            <person name="Probst A.J."/>
            <person name="Wang J."/>
            <person name="Sieber C.M.K."/>
            <person name="Tom L.M."/>
            <person name="Gardinali P."/>
            <person name="Banfield J.F."/>
            <person name="Atlas R.M."/>
            <person name="Andersen G.L."/>
        </authorList>
    </citation>
    <scope>NUCLEOTIDE SEQUENCE [LARGE SCALE GENOMIC DNA]</scope>
</reference>
<proteinExistence type="predicted"/>
<comment type="caution">
    <text evidence="2">The sequence shown here is derived from an EMBL/GenBank/DDBJ whole genome shotgun (WGS) entry which is preliminary data.</text>
</comment>
<dbReference type="AlphaFoldDB" id="A0A1Z8AWA3"/>
<name>A0A1Z8AWA3_9FLAO</name>
<evidence type="ECO:0000259" key="1">
    <source>
        <dbReference type="Pfam" id="PF21836"/>
    </source>
</evidence>
<organism evidence="2 3">
    <name type="scientific">Nonlabens dokdonensis</name>
    <dbReference type="NCBI Taxonomy" id="328515"/>
    <lineage>
        <taxon>Bacteria</taxon>
        <taxon>Pseudomonadati</taxon>
        <taxon>Bacteroidota</taxon>
        <taxon>Flavobacteriia</taxon>
        <taxon>Flavobacteriales</taxon>
        <taxon>Flavobacteriaceae</taxon>
        <taxon>Nonlabens</taxon>
    </lineage>
</organism>
<feature type="domain" description="DUF6895" evidence="1">
    <location>
        <begin position="15"/>
        <end position="305"/>
    </location>
</feature>